<keyword evidence="2" id="KW-1185">Reference proteome</keyword>
<accession>A0A1A9V651</accession>
<organism evidence="1 2">
    <name type="scientific">Glossina austeni</name>
    <name type="common">Savannah tsetse fly</name>
    <dbReference type="NCBI Taxonomy" id="7395"/>
    <lineage>
        <taxon>Eukaryota</taxon>
        <taxon>Metazoa</taxon>
        <taxon>Ecdysozoa</taxon>
        <taxon>Arthropoda</taxon>
        <taxon>Hexapoda</taxon>
        <taxon>Insecta</taxon>
        <taxon>Pterygota</taxon>
        <taxon>Neoptera</taxon>
        <taxon>Endopterygota</taxon>
        <taxon>Diptera</taxon>
        <taxon>Brachycera</taxon>
        <taxon>Muscomorpha</taxon>
        <taxon>Hippoboscoidea</taxon>
        <taxon>Glossinidae</taxon>
        <taxon>Glossina</taxon>
    </lineage>
</organism>
<evidence type="ECO:0000313" key="1">
    <source>
        <dbReference type="EnsemblMetazoa" id="GAUT027204-PA"/>
    </source>
</evidence>
<dbReference type="EnsemblMetazoa" id="GAUT027204-RA">
    <property type="protein sequence ID" value="GAUT027204-PA"/>
    <property type="gene ID" value="GAUT027204"/>
</dbReference>
<protein>
    <submittedName>
        <fullName evidence="1">Uncharacterized protein</fullName>
    </submittedName>
</protein>
<proteinExistence type="predicted"/>
<dbReference type="AlphaFoldDB" id="A0A1A9V651"/>
<reference evidence="1" key="1">
    <citation type="submission" date="2020-05" db="UniProtKB">
        <authorList>
            <consortium name="EnsemblMetazoa"/>
        </authorList>
    </citation>
    <scope>IDENTIFICATION</scope>
    <source>
        <strain evidence="1">TTRI</strain>
    </source>
</reference>
<evidence type="ECO:0000313" key="2">
    <source>
        <dbReference type="Proteomes" id="UP000078200"/>
    </source>
</evidence>
<dbReference type="Proteomes" id="UP000078200">
    <property type="component" value="Unassembled WGS sequence"/>
</dbReference>
<sequence length="120" mass="12412">MSLSWYPRDKRTASILPPSFIQTIKTRYRQTSNNGTKAFACVTSTWTDVGEFRRQRVLGGAGAAGEVAGMGGVTVGEAHSKNVYGVMGGAAHSKHVAGVDVVTGGAAYSKHAAGVDGVKA</sequence>
<dbReference type="VEuPathDB" id="VectorBase:GAUT027204"/>
<name>A0A1A9V651_GLOAU</name>